<feature type="non-terminal residue" evidence="1">
    <location>
        <position position="220"/>
    </location>
</feature>
<organism evidence="1">
    <name type="scientific">gut metagenome</name>
    <dbReference type="NCBI Taxonomy" id="749906"/>
    <lineage>
        <taxon>unclassified sequences</taxon>
        <taxon>metagenomes</taxon>
        <taxon>organismal metagenomes</taxon>
    </lineage>
</organism>
<dbReference type="InterPro" id="IPR002915">
    <property type="entry name" value="DeoC/FbaB/LacD_aldolase"/>
</dbReference>
<reference evidence="1" key="1">
    <citation type="journal article" date="2012" name="PLoS ONE">
        <title>Gene sets for utilization of primary and secondary nutrition supplies in the distal gut of endangered iberian lynx.</title>
        <authorList>
            <person name="Alcaide M."/>
            <person name="Messina E."/>
            <person name="Richter M."/>
            <person name="Bargiela R."/>
            <person name="Peplies J."/>
            <person name="Huws S.A."/>
            <person name="Newbold C.J."/>
            <person name="Golyshin P.N."/>
            <person name="Simon M.A."/>
            <person name="Lopez G."/>
            <person name="Yakimov M.M."/>
            <person name="Ferrer M."/>
        </authorList>
    </citation>
    <scope>NUCLEOTIDE SEQUENCE</scope>
</reference>
<dbReference type="InterPro" id="IPR013785">
    <property type="entry name" value="Aldolase_TIM"/>
</dbReference>
<accession>J9CWM1</accession>
<dbReference type="Gene3D" id="3.20.20.70">
    <property type="entry name" value="Aldolase class I"/>
    <property type="match status" value="1"/>
</dbReference>
<gene>
    <name evidence="1" type="ORF">EVA_07249</name>
</gene>
<name>J9CWM1_9ZZZZ</name>
<dbReference type="Pfam" id="PF01791">
    <property type="entry name" value="DeoC"/>
    <property type="match status" value="1"/>
</dbReference>
<sequence length="220" mass="23933">MADKDGNILAKDYGIGIAPPERKFPVKGMSSVDWGMQSRLATIFGDDGRTIMLAFDHGYIMGSTAGLERLDLVIPPLMQYADCLMATRGALRSCIPSNHHKAIALRCTADTSVLKDDMSFGTVGVDIEDAIRINASCLAVQCFVGSEGEIDSLKNLSYYVNHGERFGIPVLGVVAVGKEMERTTRYFALATRLLAEQGAHIIKTYYCDNFEQVTAACPVP</sequence>
<dbReference type="GO" id="GO:0016829">
    <property type="term" value="F:lyase activity"/>
    <property type="evidence" value="ECO:0007669"/>
    <property type="project" value="InterPro"/>
</dbReference>
<dbReference type="AlphaFoldDB" id="J9CWM1"/>
<evidence type="ECO:0000313" key="1">
    <source>
        <dbReference type="EMBL" id="EJX04641.1"/>
    </source>
</evidence>
<dbReference type="SUPFAM" id="SSF51569">
    <property type="entry name" value="Aldolase"/>
    <property type="match status" value="1"/>
</dbReference>
<protein>
    <submittedName>
        <fullName evidence="1">Fructose-bisphosphate aldolase</fullName>
    </submittedName>
</protein>
<dbReference type="PANTHER" id="PTHR47916">
    <property type="entry name" value="FRUCTOSE-BISPHOSPHATE ALDOLASE CLASS 1"/>
    <property type="match status" value="1"/>
</dbReference>
<comment type="caution">
    <text evidence="1">The sequence shown here is derived from an EMBL/GenBank/DDBJ whole genome shotgun (WGS) entry which is preliminary data.</text>
</comment>
<dbReference type="EMBL" id="AMCI01001742">
    <property type="protein sequence ID" value="EJX04641.1"/>
    <property type="molecule type" value="Genomic_DNA"/>
</dbReference>
<dbReference type="PANTHER" id="PTHR47916:SF1">
    <property type="entry name" value="3-HYDROXY-5-PHOSPHONOOXYPENTANE-2,4-DIONE THIOLASE"/>
    <property type="match status" value="1"/>
</dbReference>
<dbReference type="InterPro" id="IPR050456">
    <property type="entry name" value="DeoC/FbaB_aldolase"/>
</dbReference>
<proteinExistence type="predicted"/>